<feature type="compositionally biased region" description="Polar residues" evidence="1">
    <location>
        <begin position="53"/>
        <end position="69"/>
    </location>
</feature>
<proteinExistence type="predicted"/>
<evidence type="ECO:0000313" key="3">
    <source>
        <dbReference type="Proteomes" id="UP000008177"/>
    </source>
</evidence>
<evidence type="ECO:0000256" key="1">
    <source>
        <dbReference type="SAM" id="MobiDB-lite"/>
    </source>
</evidence>
<dbReference type="Proteomes" id="UP000008177">
    <property type="component" value="Unplaced contigs"/>
</dbReference>
<dbReference type="EMBL" id="FQ790337">
    <property type="protein sequence ID" value="CCD51343.1"/>
    <property type="molecule type" value="Genomic_DNA"/>
</dbReference>
<sequence>MNTMEDITPCPLWNFPGEVDGAYALSSFDEQLQTPELEQDGNHSDFQPRVSWNHCQYSENHTSAQQSTVDPLYWTEQLPSTGIDSNQDPETDHSSFPGTSISHQTGKQQTASM</sequence>
<accession>G2YI06</accession>
<dbReference type="HOGENOM" id="CLU_2133134_0_0_1"/>
<evidence type="ECO:0000313" key="2">
    <source>
        <dbReference type="EMBL" id="CCD51343.1"/>
    </source>
</evidence>
<feature type="compositionally biased region" description="Polar residues" evidence="1">
    <location>
        <begin position="77"/>
        <end position="113"/>
    </location>
</feature>
<dbReference type="AlphaFoldDB" id="G2YI06"/>
<feature type="region of interest" description="Disordered" evidence="1">
    <location>
        <begin position="26"/>
        <end position="113"/>
    </location>
</feature>
<name>G2YI06_BOTF4</name>
<dbReference type="InParanoid" id="G2YI06"/>
<organism evidence="2 3">
    <name type="scientific">Botryotinia fuckeliana (strain T4)</name>
    <name type="common">Noble rot fungus</name>
    <name type="synonym">Botrytis cinerea</name>
    <dbReference type="NCBI Taxonomy" id="999810"/>
    <lineage>
        <taxon>Eukaryota</taxon>
        <taxon>Fungi</taxon>
        <taxon>Dikarya</taxon>
        <taxon>Ascomycota</taxon>
        <taxon>Pezizomycotina</taxon>
        <taxon>Leotiomycetes</taxon>
        <taxon>Helotiales</taxon>
        <taxon>Sclerotiniaceae</taxon>
        <taxon>Botrytis</taxon>
    </lineage>
</organism>
<protein>
    <submittedName>
        <fullName evidence="2">Similar to transcription factor Zn, C2H2, partial sequence</fullName>
    </submittedName>
</protein>
<gene>
    <name evidence="2" type="ORF">BofuT4_P016490.1</name>
</gene>
<reference evidence="3" key="1">
    <citation type="journal article" date="2011" name="PLoS Genet.">
        <title>Genomic analysis of the necrotrophic fungal pathogens Sclerotinia sclerotiorum and Botrytis cinerea.</title>
        <authorList>
            <person name="Amselem J."/>
            <person name="Cuomo C.A."/>
            <person name="van Kan J.A."/>
            <person name="Viaud M."/>
            <person name="Benito E.P."/>
            <person name="Couloux A."/>
            <person name="Coutinho P.M."/>
            <person name="de Vries R.P."/>
            <person name="Dyer P.S."/>
            <person name="Fillinger S."/>
            <person name="Fournier E."/>
            <person name="Gout L."/>
            <person name="Hahn M."/>
            <person name="Kohn L."/>
            <person name="Lapalu N."/>
            <person name="Plummer K.M."/>
            <person name="Pradier J.M."/>
            <person name="Quevillon E."/>
            <person name="Sharon A."/>
            <person name="Simon A."/>
            <person name="ten Have A."/>
            <person name="Tudzynski B."/>
            <person name="Tudzynski P."/>
            <person name="Wincker P."/>
            <person name="Andrew M."/>
            <person name="Anthouard V."/>
            <person name="Beever R.E."/>
            <person name="Beffa R."/>
            <person name="Benoit I."/>
            <person name="Bouzid O."/>
            <person name="Brault B."/>
            <person name="Chen Z."/>
            <person name="Choquer M."/>
            <person name="Collemare J."/>
            <person name="Cotton P."/>
            <person name="Danchin E.G."/>
            <person name="Da Silva C."/>
            <person name="Gautier A."/>
            <person name="Giraud C."/>
            <person name="Giraud T."/>
            <person name="Gonzalez C."/>
            <person name="Grossetete S."/>
            <person name="Guldener U."/>
            <person name="Henrissat B."/>
            <person name="Howlett B.J."/>
            <person name="Kodira C."/>
            <person name="Kretschmer M."/>
            <person name="Lappartient A."/>
            <person name="Leroch M."/>
            <person name="Levis C."/>
            <person name="Mauceli E."/>
            <person name="Neuveglise C."/>
            <person name="Oeser B."/>
            <person name="Pearson M."/>
            <person name="Poulain J."/>
            <person name="Poussereau N."/>
            <person name="Quesneville H."/>
            <person name="Rascle C."/>
            <person name="Schumacher J."/>
            <person name="Segurens B."/>
            <person name="Sexton A."/>
            <person name="Silva E."/>
            <person name="Sirven C."/>
            <person name="Soanes D.M."/>
            <person name="Talbot N.J."/>
            <person name="Templeton M."/>
            <person name="Yandava C."/>
            <person name="Yarden O."/>
            <person name="Zeng Q."/>
            <person name="Rollins J.A."/>
            <person name="Lebrun M.H."/>
            <person name="Dickman M."/>
        </authorList>
    </citation>
    <scope>NUCLEOTIDE SEQUENCE [LARGE SCALE GENOMIC DNA]</scope>
    <source>
        <strain evidence="3">T4</strain>
    </source>
</reference>